<evidence type="ECO:0000313" key="2">
    <source>
        <dbReference type="EMBL" id="KAK2082407.1"/>
    </source>
</evidence>
<feature type="region of interest" description="Disordered" evidence="1">
    <location>
        <begin position="298"/>
        <end position="439"/>
    </location>
</feature>
<dbReference type="EMBL" id="JASSZA010000037">
    <property type="protein sequence ID" value="KAK2082407.1"/>
    <property type="molecule type" value="Genomic_DNA"/>
</dbReference>
<sequence>MLGSHRTGLGGSCRWPSQSPSLAQRARFGRPQHRCQSALVERELAKAAPAGRGWARDGALQNWVIVRKPREWGSWKPVDSNSNPFRTCREAGRKGVGSPMVIEWWGWPCWRWAHQGHGRDSEIRPAAVGRRRTNTWAYRHERLNRQKERLRPRRLQGSLVRQQWGQGGKTTKSPREACPCGHHCPAFPSSAEADLGPDSALGHAAGAAAGPAAGGALHQLQLPTRPLLVVHENPGSPVGSGQGMHPWVGLESPSHCCAHSDVGALGLWNPMGPGWRWLLPSLGTVLSAYSPSGAPGWRKIPRRFPAPPRATSAGSGRKRDSCQRQRIARNTSEDGTLAATGGSQPPSMCRKRNRMKAKVPARANGMPTTSGSQSPSTCSKRNRMKAKVPAQSNGMPTTKGLTPGTPTLSPNTPAKSTKLQKKNQKLSKVNGAPSSPTKP</sequence>
<gene>
    <name evidence="2" type="ORF">P7K49_039907</name>
</gene>
<accession>A0ABQ9TCC3</accession>
<dbReference type="Proteomes" id="UP001266305">
    <property type="component" value="Unassembled WGS sequence"/>
</dbReference>
<feature type="compositionally biased region" description="Polar residues" evidence="1">
    <location>
        <begin position="366"/>
        <end position="379"/>
    </location>
</feature>
<feature type="compositionally biased region" description="Low complexity" evidence="1">
    <location>
        <begin position="396"/>
        <end position="413"/>
    </location>
</feature>
<name>A0ABQ9TCC3_SAGOE</name>
<evidence type="ECO:0000256" key="1">
    <source>
        <dbReference type="SAM" id="MobiDB-lite"/>
    </source>
</evidence>
<protein>
    <submittedName>
        <fullName evidence="2">Uncharacterized protein</fullName>
    </submittedName>
</protein>
<feature type="region of interest" description="Disordered" evidence="1">
    <location>
        <begin position="1"/>
        <end position="20"/>
    </location>
</feature>
<feature type="non-terminal residue" evidence="2">
    <location>
        <position position="439"/>
    </location>
</feature>
<reference evidence="2 3" key="1">
    <citation type="submission" date="2023-05" db="EMBL/GenBank/DDBJ databases">
        <title>B98-5 Cell Line De Novo Hybrid Assembly: An Optical Mapping Approach.</title>
        <authorList>
            <person name="Kananen K."/>
            <person name="Auerbach J.A."/>
            <person name="Kautto E."/>
            <person name="Blachly J.S."/>
        </authorList>
    </citation>
    <scope>NUCLEOTIDE SEQUENCE [LARGE SCALE GENOMIC DNA]</scope>
    <source>
        <strain evidence="2">B95-8</strain>
        <tissue evidence="2">Cell line</tissue>
    </source>
</reference>
<evidence type="ECO:0000313" key="3">
    <source>
        <dbReference type="Proteomes" id="UP001266305"/>
    </source>
</evidence>
<keyword evidence="3" id="KW-1185">Reference proteome</keyword>
<organism evidence="2 3">
    <name type="scientific">Saguinus oedipus</name>
    <name type="common">Cotton-top tamarin</name>
    <name type="synonym">Oedipomidas oedipus</name>
    <dbReference type="NCBI Taxonomy" id="9490"/>
    <lineage>
        <taxon>Eukaryota</taxon>
        <taxon>Metazoa</taxon>
        <taxon>Chordata</taxon>
        <taxon>Craniata</taxon>
        <taxon>Vertebrata</taxon>
        <taxon>Euteleostomi</taxon>
        <taxon>Mammalia</taxon>
        <taxon>Eutheria</taxon>
        <taxon>Euarchontoglires</taxon>
        <taxon>Primates</taxon>
        <taxon>Haplorrhini</taxon>
        <taxon>Platyrrhini</taxon>
        <taxon>Cebidae</taxon>
        <taxon>Callitrichinae</taxon>
        <taxon>Saguinus</taxon>
    </lineage>
</organism>
<comment type="caution">
    <text evidence="2">The sequence shown here is derived from an EMBL/GenBank/DDBJ whole genome shotgun (WGS) entry which is preliminary data.</text>
</comment>
<proteinExistence type="predicted"/>
<feature type="compositionally biased region" description="Basic residues" evidence="1">
    <location>
        <begin position="349"/>
        <end position="359"/>
    </location>
</feature>